<name>A0ACC2LND1_PERAE</name>
<dbReference type="Proteomes" id="UP001234297">
    <property type="component" value="Chromosome 3"/>
</dbReference>
<organism evidence="1 2">
    <name type="scientific">Persea americana</name>
    <name type="common">Avocado</name>
    <dbReference type="NCBI Taxonomy" id="3435"/>
    <lineage>
        <taxon>Eukaryota</taxon>
        <taxon>Viridiplantae</taxon>
        <taxon>Streptophyta</taxon>
        <taxon>Embryophyta</taxon>
        <taxon>Tracheophyta</taxon>
        <taxon>Spermatophyta</taxon>
        <taxon>Magnoliopsida</taxon>
        <taxon>Magnoliidae</taxon>
        <taxon>Laurales</taxon>
        <taxon>Lauraceae</taxon>
        <taxon>Persea</taxon>
    </lineage>
</organism>
<dbReference type="EMBL" id="CM056811">
    <property type="protein sequence ID" value="KAJ8634950.1"/>
    <property type="molecule type" value="Genomic_DNA"/>
</dbReference>
<comment type="caution">
    <text evidence="1">The sequence shown here is derived from an EMBL/GenBank/DDBJ whole genome shotgun (WGS) entry which is preliminary data.</text>
</comment>
<gene>
    <name evidence="1" type="ORF">MRB53_009217</name>
</gene>
<accession>A0ACC2LND1</accession>
<evidence type="ECO:0000313" key="1">
    <source>
        <dbReference type="EMBL" id="KAJ8634950.1"/>
    </source>
</evidence>
<proteinExistence type="predicted"/>
<protein>
    <submittedName>
        <fullName evidence="1">Uncharacterized protein</fullName>
    </submittedName>
</protein>
<evidence type="ECO:0000313" key="2">
    <source>
        <dbReference type="Proteomes" id="UP001234297"/>
    </source>
</evidence>
<keyword evidence="2" id="KW-1185">Reference proteome</keyword>
<reference evidence="1 2" key="1">
    <citation type="journal article" date="2022" name="Hortic Res">
        <title>A haplotype resolved chromosomal level avocado genome allows analysis of novel avocado genes.</title>
        <authorList>
            <person name="Nath O."/>
            <person name="Fletcher S.J."/>
            <person name="Hayward A."/>
            <person name="Shaw L.M."/>
            <person name="Masouleh A.K."/>
            <person name="Furtado A."/>
            <person name="Henry R.J."/>
            <person name="Mitter N."/>
        </authorList>
    </citation>
    <scope>NUCLEOTIDE SEQUENCE [LARGE SCALE GENOMIC DNA]</scope>
    <source>
        <strain evidence="2">cv. Hass</strain>
    </source>
</reference>
<sequence>MFLQDVTLGRHGNAKVGKGDKEEACFMQEEIGDYYDQTITRGGPRGSGRFLRSEKPQPETNQRIEGTNRSLVLSCCPLQSKVTEDPDYSVAQAIVARTETGNRGS</sequence>